<name>A0ABW5N3U1_9FLAO</name>
<accession>A0ABW5N3U1</accession>
<gene>
    <name evidence="1" type="ORF">ACFSTE_02930</name>
</gene>
<organism evidence="1 2">
    <name type="scientific">Aquimarina hainanensis</name>
    <dbReference type="NCBI Taxonomy" id="1578017"/>
    <lineage>
        <taxon>Bacteria</taxon>
        <taxon>Pseudomonadati</taxon>
        <taxon>Bacteroidota</taxon>
        <taxon>Flavobacteriia</taxon>
        <taxon>Flavobacteriales</taxon>
        <taxon>Flavobacteriaceae</taxon>
        <taxon>Aquimarina</taxon>
    </lineage>
</organism>
<dbReference type="Proteomes" id="UP001597459">
    <property type="component" value="Unassembled WGS sequence"/>
</dbReference>
<protein>
    <submittedName>
        <fullName evidence="1">Uncharacterized protein</fullName>
    </submittedName>
</protein>
<reference evidence="2" key="1">
    <citation type="journal article" date="2019" name="Int. J. Syst. Evol. Microbiol.">
        <title>The Global Catalogue of Microorganisms (GCM) 10K type strain sequencing project: providing services to taxonomists for standard genome sequencing and annotation.</title>
        <authorList>
            <consortium name="The Broad Institute Genomics Platform"/>
            <consortium name="The Broad Institute Genome Sequencing Center for Infectious Disease"/>
            <person name="Wu L."/>
            <person name="Ma J."/>
        </authorList>
    </citation>
    <scope>NUCLEOTIDE SEQUENCE [LARGE SCALE GENOMIC DNA]</scope>
    <source>
        <strain evidence="2">KCTC 42423</strain>
    </source>
</reference>
<comment type="caution">
    <text evidence="1">The sequence shown here is derived from an EMBL/GenBank/DDBJ whole genome shotgun (WGS) entry which is preliminary data.</text>
</comment>
<sequence length="145" mass="17217">MKTYISDIYERDFYEVKKSLEKEINTQYLNLYTGNHIDPSQSLHFEHIVSMDDFLCLYNAAILSPETQSRILNHRKNIKCNVITPEKNTSRFSIVNWVLKKLERKNAIITPEKKGNVLYNEWKLRNDTLDFMETEIQKEITILSN</sequence>
<dbReference type="EMBL" id="JBHULX010000002">
    <property type="protein sequence ID" value="MFD2589768.1"/>
    <property type="molecule type" value="Genomic_DNA"/>
</dbReference>
<keyword evidence="2" id="KW-1185">Reference proteome</keyword>
<evidence type="ECO:0000313" key="1">
    <source>
        <dbReference type="EMBL" id="MFD2589768.1"/>
    </source>
</evidence>
<evidence type="ECO:0000313" key="2">
    <source>
        <dbReference type="Proteomes" id="UP001597459"/>
    </source>
</evidence>
<proteinExistence type="predicted"/>
<dbReference type="RefSeq" id="WP_176029315.1">
    <property type="nucleotide sequence ID" value="NZ_JBHSJV010000001.1"/>
</dbReference>